<evidence type="ECO:0000256" key="3">
    <source>
        <dbReference type="ARBA" id="ARBA00022475"/>
    </source>
</evidence>
<dbReference type="Proteomes" id="UP000318833">
    <property type="component" value="Unassembled WGS sequence"/>
</dbReference>
<comment type="similarity">
    <text evidence="2 7">Belongs to the membrane-bound acyltransferase family.</text>
</comment>
<keyword evidence="4 8" id="KW-0812">Transmembrane</keyword>
<evidence type="ECO:0000256" key="4">
    <source>
        <dbReference type="ARBA" id="ARBA00022692"/>
    </source>
</evidence>
<keyword evidence="6 7" id="KW-0472">Membrane</keyword>
<feature type="transmembrane region" description="Helical" evidence="8">
    <location>
        <begin position="51"/>
        <end position="68"/>
    </location>
</feature>
<evidence type="ECO:0000256" key="8">
    <source>
        <dbReference type="SAM" id="Phobius"/>
    </source>
</evidence>
<dbReference type="GO" id="GO:0016746">
    <property type="term" value="F:acyltransferase activity"/>
    <property type="evidence" value="ECO:0007669"/>
    <property type="project" value="UniProtKB-KW"/>
</dbReference>
<organism evidence="9 10">
    <name type="scientific">Aquimarina algiphila</name>
    <dbReference type="NCBI Taxonomy" id="2047982"/>
    <lineage>
        <taxon>Bacteria</taxon>
        <taxon>Pseudomonadati</taxon>
        <taxon>Bacteroidota</taxon>
        <taxon>Flavobacteriia</taxon>
        <taxon>Flavobacteriales</taxon>
        <taxon>Flavobacteriaceae</taxon>
        <taxon>Aquimarina</taxon>
    </lineage>
</organism>
<dbReference type="GO" id="GO:0005886">
    <property type="term" value="C:plasma membrane"/>
    <property type="evidence" value="ECO:0007669"/>
    <property type="project" value="UniProtKB-SubCell"/>
</dbReference>
<feature type="transmembrane region" description="Helical" evidence="8">
    <location>
        <begin position="192"/>
        <end position="210"/>
    </location>
</feature>
<dbReference type="OrthoDB" id="9805788at2"/>
<keyword evidence="7" id="KW-0808">Transferase</keyword>
<name>A0A554VDB0_9FLAO</name>
<accession>A0A554VDB0</accession>
<feature type="transmembrane region" description="Helical" evidence="8">
    <location>
        <begin position="444"/>
        <end position="467"/>
    </location>
</feature>
<feature type="transmembrane region" description="Helical" evidence="8">
    <location>
        <begin position="405"/>
        <end position="423"/>
    </location>
</feature>
<dbReference type="InterPro" id="IPR024194">
    <property type="entry name" value="Ac/AlaTfrase_AlgI/DltB"/>
</dbReference>
<comment type="subcellular location">
    <subcellularLocation>
        <location evidence="1">Cell membrane</location>
        <topology evidence="1">Multi-pass membrane protein</topology>
    </subcellularLocation>
</comment>
<dbReference type="PIRSF" id="PIRSF500217">
    <property type="entry name" value="AlgI"/>
    <property type="match status" value="1"/>
</dbReference>
<gene>
    <name evidence="9" type="ORF">FOF46_24800</name>
</gene>
<feature type="transmembrane region" description="Helical" evidence="8">
    <location>
        <begin position="153"/>
        <end position="172"/>
    </location>
</feature>
<evidence type="ECO:0000256" key="6">
    <source>
        <dbReference type="ARBA" id="ARBA00023136"/>
    </source>
</evidence>
<feature type="transmembrane region" description="Helical" evidence="8">
    <location>
        <begin position="6"/>
        <end position="22"/>
    </location>
</feature>
<keyword evidence="10" id="KW-1185">Reference proteome</keyword>
<evidence type="ECO:0000256" key="7">
    <source>
        <dbReference type="PIRNR" id="PIRNR016636"/>
    </source>
</evidence>
<protein>
    <submittedName>
        <fullName evidence="9">MBOAT family protein</fullName>
    </submittedName>
</protein>
<feature type="transmembrane region" description="Helical" evidence="8">
    <location>
        <begin position="231"/>
        <end position="262"/>
    </location>
</feature>
<feature type="transmembrane region" description="Helical" evidence="8">
    <location>
        <begin position="80"/>
        <end position="99"/>
    </location>
</feature>
<evidence type="ECO:0000256" key="2">
    <source>
        <dbReference type="ARBA" id="ARBA00010323"/>
    </source>
</evidence>
<evidence type="ECO:0000256" key="1">
    <source>
        <dbReference type="ARBA" id="ARBA00004651"/>
    </source>
</evidence>
<feature type="transmembrane region" description="Helical" evidence="8">
    <location>
        <begin position="119"/>
        <end position="141"/>
    </location>
</feature>
<dbReference type="PIRSF" id="PIRSF016636">
    <property type="entry name" value="AlgI_DltB"/>
    <property type="match status" value="1"/>
</dbReference>
<comment type="caution">
    <text evidence="9">The sequence shown here is derived from an EMBL/GenBank/DDBJ whole genome shotgun (WGS) entry which is preliminary data.</text>
</comment>
<dbReference type="Pfam" id="PF03062">
    <property type="entry name" value="MBOAT"/>
    <property type="match status" value="1"/>
</dbReference>
<dbReference type="RefSeq" id="WP_143918317.1">
    <property type="nucleotide sequence ID" value="NZ_CANMIK010000010.1"/>
</dbReference>
<dbReference type="InterPro" id="IPR004299">
    <property type="entry name" value="MBOAT_fam"/>
</dbReference>
<evidence type="ECO:0000313" key="10">
    <source>
        <dbReference type="Proteomes" id="UP000318833"/>
    </source>
</evidence>
<dbReference type="GO" id="GO:0042121">
    <property type="term" value="P:alginic acid biosynthetic process"/>
    <property type="evidence" value="ECO:0007669"/>
    <property type="project" value="InterPro"/>
</dbReference>
<feature type="transmembrane region" description="Helical" evidence="8">
    <location>
        <begin position="358"/>
        <end position="375"/>
    </location>
</feature>
<feature type="transmembrane region" description="Helical" evidence="8">
    <location>
        <begin position="333"/>
        <end position="351"/>
    </location>
</feature>
<proteinExistence type="inferred from homology"/>
<keyword evidence="7" id="KW-0012">Acyltransferase</keyword>
<dbReference type="PANTHER" id="PTHR13285:SF18">
    <property type="entry name" value="PROTEIN-CYSTEINE N-PALMITOYLTRANSFERASE RASP"/>
    <property type="match status" value="1"/>
</dbReference>
<keyword evidence="5 8" id="KW-1133">Transmembrane helix</keyword>
<sequence length="470" mass="55086">MLFNSVDFFIFLSLVFIGYWFVVYKNLRLQNILLLVASYVFYGWWDWRFLSLIALSTIIDYTAGFRIYESEEKSIKKRWLWVSIIFNLGMLGFFKYYNFFIDSWIDLFAAMGYELQSTWTLQIILPVGISFYTFQTLSYSIDIYKEKLQPTKDFIAFAAFVSFFPQLVAGPIERATNLVPQFLKKRTFTYKTFSYGIKLMIWGFFLKLVVADRAAIYVNAVYNNTENHDGLSFIAATVLFAFQIYGDFAGYSLIAIGTSKLFGFDLMTNFRRPYFSASVSEFWTRWHISLSTWFRDYLYIPLGGNRVAKPRWLFNLFITFLISGLWHGANWTFVVWGALNGLYLIVEVLLFKKRRKGVFNVVLTFALINFAWVFFRANSIEDAFYIIKRICTVPGRLYIGSGDDITASLYATLAIAILVLVELKKEYFNTLFSISNHKYEFVRLTGYAVLIYMIMYFGVFGKSQFIYFQF</sequence>
<reference evidence="9 10" key="1">
    <citation type="submission" date="2019-07" db="EMBL/GenBank/DDBJ databases">
        <title>The draft genome sequence of Aquimarina algiphila M91.</title>
        <authorList>
            <person name="Meng X."/>
        </authorList>
    </citation>
    <scope>NUCLEOTIDE SEQUENCE [LARGE SCALE GENOMIC DNA]</scope>
    <source>
        <strain evidence="9 10">M91</strain>
    </source>
</reference>
<keyword evidence="3 7" id="KW-1003">Cell membrane</keyword>
<dbReference type="InterPro" id="IPR051085">
    <property type="entry name" value="MB_O-acyltransferase"/>
</dbReference>
<dbReference type="AlphaFoldDB" id="A0A554VDB0"/>
<evidence type="ECO:0000256" key="5">
    <source>
        <dbReference type="ARBA" id="ARBA00022989"/>
    </source>
</evidence>
<dbReference type="InterPro" id="IPR028362">
    <property type="entry name" value="AlgI"/>
</dbReference>
<dbReference type="EMBL" id="VLNR01000070">
    <property type="protein sequence ID" value="TSE04843.1"/>
    <property type="molecule type" value="Genomic_DNA"/>
</dbReference>
<dbReference type="PANTHER" id="PTHR13285">
    <property type="entry name" value="ACYLTRANSFERASE"/>
    <property type="match status" value="1"/>
</dbReference>
<evidence type="ECO:0000313" key="9">
    <source>
        <dbReference type="EMBL" id="TSE04843.1"/>
    </source>
</evidence>